<evidence type="ECO:0000313" key="3">
    <source>
        <dbReference type="Proteomes" id="UP001054252"/>
    </source>
</evidence>
<feature type="transmembrane region" description="Helical" evidence="1">
    <location>
        <begin position="39"/>
        <end position="58"/>
    </location>
</feature>
<sequence>MAVGQFFNPGEGNAEFSPKLMLLSAYSYMDIILKEDHSLVFNFSFAICLGLLPVALSLKTAGCGIKNSGLSGEETDDTENSRLCKLRCFPPVALAWGPTSGLYVFPNL</sequence>
<organism evidence="2 3">
    <name type="scientific">Rubroshorea leprosula</name>
    <dbReference type="NCBI Taxonomy" id="152421"/>
    <lineage>
        <taxon>Eukaryota</taxon>
        <taxon>Viridiplantae</taxon>
        <taxon>Streptophyta</taxon>
        <taxon>Embryophyta</taxon>
        <taxon>Tracheophyta</taxon>
        <taxon>Spermatophyta</taxon>
        <taxon>Magnoliopsida</taxon>
        <taxon>eudicotyledons</taxon>
        <taxon>Gunneridae</taxon>
        <taxon>Pentapetalae</taxon>
        <taxon>rosids</taxon>
        <taxon>malvids</taxon>
        <taxon>Malvales</taxon>
        <taxon>Dipterocarpaceae</taxon>
        <taxon>Rubroshorea</taxon>
    </lineage>
</organism>
<dbReference type="PANTHER" id="PTHR47346:SF1">
    <property type="entry name" value="GPI INOSITOL-DEACYLASE"/>
    <property type="match status" value="1"/>
</dbReference>
<comment type="caution">
    <text evidence="2">The sequence shown here is derived from an EMBL/GenBank/DDBJ whole genome shotgun (WGS) entry which is preliminary data.</text>
</comment>
<keyword evidence="3" id="KW-1185">Reference proteome</keyword>
<evidence type="ECO:0000313" key="2">
    <source>
        <dbReference type="EMBL" id="GKV07873.1"/>
    </source>
</evidence>
<dbReference type="AlphaFoldDB" id="A0AAV5J5R1"/>
<dbReference type="EMBL" id="BPVZ01000028">
    <property type="protein sequence ID" value="GKV07873.1"/>
    <property type="molecule type" value="Genomic_DNA"/>
</dbReference>
<name>A0AAV5J5R1_9ROSI</name>
<accession>A0AAV5J5R1</accession>
<reference evidence="2 3" key="1">
    <citation type="journal article" date="2021" name="Commun. Biol.">
        <title>The genome of Shorea leprosula (Dipterocarpaceae) highlights the ecological relevance of drought in aseasonal tropical rainforests.</title>
        <authorList>
            <person name="Ng K.K.S."/>
            <person name="Kobayashi M.J."/>
            <person name="Fawcett J.A."/>
            <person name="Hatakeyama M."/>
            <person name="Paape T."/>
            <person name="Ng C.H."/>
            <person name="Ang C.C."/>
            <person name="Tnah L.H."/>
            <person name="Lee C.T."/>
            <person name="Nishiyama T."/>
            <person name="Sese J."/>
            <person name="O'Brien M.J."/>
            <person name="Copetti D."/>
            <person name="Mohd Noor M.I."/>
            <person name="Ong R.C."/>
            <person name="Putra M."/>
            <person name="Sireger I.Z."/>
            <person name="Indrioko S."/>
            <person name="Kosugi Y."/>
            <person name="Izuno A."/>
            <person name="Isagi Y."/>
            <person name="Lee S.L."/>
            <person name="Shimizu K.K."/>
        </authorList>
    </citation>
    <scope>NUCLEOTIDE SEQUENCE [LARGE SCALE GENOMIC DNA]</scope>
    <source>
        <strain evidence="2">214</strain>
    </source>
</reference>
<evidence type="ECO:0000256" key="1">
    <source>
        <dbReference type="SAM" id="Phobius"/>
    </source>
</evidence>
<keyword evidence="1" id="KW-0472">Membrane</keyword>
<keyword evidence="1" id="KW-1133">Transmembrane helix</keyword>
<gene>
    <name evidence="2" type="ORF">SLEP1_g19582</name>
</gene>
<dbReference type="Proteomes" id="UP001054252">
    <property type="component" value="Unassembled WGS sequence"/>
</dbReference>
<protein>
    <submittedName>
        <fullName evidence="2">Uncharacterized protein</fullName>
    </submittedName>
</protein>
<keyword evidence="1" id="KW-0812">Transmembrane</keyword>
<proteinExistence type="predicted"/>
<dbReference type="PANTHER" id="PTHR47346">
    <property type="entry name" value="HYDROLASES, ACTING ON ESTER BOND"/>
    <property type="match status" value="1"/>
</dbReference>